<protein>
    <submittedName>
        <fullName evidence="1">Uncharacterized protein</fullName>
    </submittedName>
</protein>
<dbReference type="EMBL" id="LR798294">
    <property type="protein sequence ID" value="CAB5221933.1"/>
    <property type="molecule type" value="Genomic_DNA"/>
</dbReference>
<name>A0A6J7X3V0_9CAUD</name>
<evidence type="ECO:0000313" key="1">
    <source>
        <dbReference type="EMBL" id="CAB5221933.1"/>
    </source>
</evidence>
<proteinExistence type="predicted"/>
<organism evidence="1">
    <name type="scientific">uncultured Caudovirales phage</name>
    <dbReference type="NCBI Taxonomy" id="2100421"/>
    <lineage>
        <taxon>Viruses</taxon>
        <taxon>Duplodnaviria</taxon>
        <taxon>Heunggongvirae</taxon>
        <taxon>Uroviricota</taxon>
        <taxon>Caudoviricetes</taxon>
        <taxon>Peduoviridae</taxon>
        <taxon>Maltschvirus</taxon>
        <taxon>Maltschvirus maltsch</taxon>
    </lineage>
</organism>
<sequence length="54" mass="6092">MNLFHLRNKLEEKTLTPAEMSKREEIAKAIHRENPGMPMAKKMAIATAQAKKSA</sequence>
<accession>A0A6J7X3V0</accession>
<reference evidence="1" key="1">
    <citation type="submission" date="2020-05" db="EMBL/GenBank/DDBJ databases">
        <authorList>
            <person name="Chiriac C."/>
            <person name="Salcher M."/>
            <person name="Ghai R."/>
            <person name="Kavagutti S V."/>
        </authorList>
    </citation>
    <scope>NUCLEOTIDE SEQUENCE</scope>
</reference>
<gene>
    <name evidence="1" type="ORF">UFOVP242_147</name>
</gene>